<comment type="caution">
    <text evidence="2">The sequence shown here is derived from an EMBL/GenBank/DDBJ whole genome shotgun (WGS) entry which is preliminary data.</text>
</comment>
<gene>
    <name evidence="2" type="ORF">M3P05_00835</name>
</gene>
<evidence type="ECO:0000313" key="3">
    <source>
        <dbReference type="Proteomes" id="UP001203338"/>
    </source>
</evidence>
<evidence type="ECO:0000256" key="1">
    <source>
        <dbReference type="SAM" id="MobiDB-lite"/>
    </source>
</evidence>
<feature type="region of interest" description="Disordered" evidence="1">
    <location>
        <begin position="510"/>
        <end position="529"/>
    </location>
</feature>
<organism evidence="2 3">
    <name type="scientific">Parendozoicomonas callyspongiae</name>
    <dbReference type="NCBI Taxonomy" id="2942213"/>
    <lineage>
        <taxon>Bacteria</taxon>
        <taxon>Pseudomonadati</taxon>
        <taxon>Pseudomonadota</taxon>
        <taxon>Gammaproteobacteria</taxon>
        <taxon>Oceanospirillales</taxon>
        <taxon>Endozoicomonadaceae</taxon>
        <taxon>Parendozoicomonas</taxon>
    </lineage>
</organism>
<dbReference type="RefSeq" id="WP_249697330.1">
    <property type="nucleotide sequence ID" value="NZ_JAMFLX010000001.1"/>
</dbReference>
<name>A0ABT0PBT4_9GAMM</name>
<proteinExistence type="predicted"/>
<sequence length="559" mass="63704">MACPTRCTLGNASAVLWILFLTCHSHAVRLDIQTAISQWHELAVEPGETPLVCDVQEKKLSLPELAWLPEYKWREIYQEPCTVKDRAWSLTKSHVLPVSTLFFSSIMAKSAGWLAGRDNKVIKDIGWRVGDALSDAVQSYTPQELFWRLSVSNLDLFRPPKGDRSDWIIYYLKRSIVYLPGLYYLIPEVLWELAVIGAGNISINIEPVRLQEYMELTYFRSGSKKDLEAPPFSHLDLEIVSEAPSTYSAESVYEAALVELNQICARDGINRIRFYPVIQSYESGSGLELYIQIFAENKPGALVRFPASFGPASEMDWWTNALDQHTLQGVYNKQDQFRLFQAWNKWRKYDRPLANPFSEQILVSLTRNLKELITAGADRVEPATGCRNQTCWRYYKPDINNSAEKKDFVALSVPRQSVNHTIISAGSKGVFFIDDHISQRVMEPRISLLTHVSFVSTSTTALVGLETRLPWLPSRGEVQIASSFVTSMFYGYLTRKLFSFAMEEQKKKQHPRFSVNATDSEESQEPPRSVIFHRLRSESIVGDRDTPVPMDFSVEAMPD</sequence>
<evidence type="ECO:0000313" key="2">
    <source>
        <dbReference type="EMBL" id="MCL6268496.1"/>
    </source>
</evidence>
<protein>
    <submittedName>
        <fullName evidence="2">Uncharacterized protein</fullName>
    </submittedName>
</protein>
<reference evidence="2 3" key="1">
    <citation type="submission" date="2022-05" db="EMBL/GenBank/DDBJ databases">
        <authorList>
            <person name="Park J.-S."/>
        </authorList>
    </citation>
    <scope>NUCLEOTIDE SEQUENCE [LARGE SCALE GENOMIC DNA]</scope>
    <source>
        <strain evidence="2 3">2012CJ34-2</strain>
    </source>
</reference>
<dbReference type="EMBL" id="JAMFLX010000001">
    <property type="protein sequence ID" value="MCL6268496.1"/>
    <property type="molecule type" value="Genomic_DNA"/>
</dbReference>
<accession>A0ABT0PBT4</accession>
<dbReference type="Proteomes" id="UP001203338">
    <property type="component" value="Unassembled WGS sequence"/>
</dbReference>
<keyword evidence="3" id="KW-1185">Reference proteome</keyword>